<dbReference type="GO" id="GO:0005524">
    <property type="term" value="F:ATP binding"/>
    <property type="evidence" value="ECO:0007669"/>
    <property type="project" value="UniProtKB-UniRule"/>
</dbReference>
<dbReference type="InterPro" id="IPR050058">
    <property type="entry name" value="Ala-tRNA_ligase"/>
</dbReference>
<dbReference type="PANTHER" id="PTHR11777:SF9">
    <property type="entry name" value="ALANINE--TRNA LIGASE, CYTOPLASMIC"/>
    <property type="match status" value="1"/>
</dbReference>
<keyword evidence="4 14" id="KW-0436">Ligase</keyword>
<dbReference type="EMBL" id="FMWL01000022">
    <property type="protein sequence ID" value="SCZ81753.1"/>
    <property type="molecule type" value="Genomic_DNA"/>
</dbReference>
<comment type="similarity">
    <text evidence="2 14">Belongs to the class-II aminoacyl-tRNA synthetase family.</text>
</comment>
<feature type="binding site" evidence="14">
    <location>
        <position position="673"/>
    </location>
    <ligand>
        <name>Zn(2+)</name>
        <dbReference type="ChEBI" id="CHEBI:29105"/>
    </ligand>
</feature>
<dbReference type="FunFam" id="3.30.930.10:FF:000004">
    <property type="entry name" value="Alanine--tRNA ligase"/>
    <property type="match status" value="1"/>
</dbReference>
<protein>
    <recommendedName>
        <fullName evidence="14">Alanine--tRNA ligase</fullName>
        <ecNumber evidence="14">6.1.1.7</ecNumber>
    </recommendedName>
    <alternativeName>
        <fullName evidence="14">Alanyl-tRNA synthetase</fullName>
        <shortName evidence="14">AlaRS</shortName>
    </alternativeName>
</protein>
<evidence type="ECO:0000256" key="6">
    <source>
        <dbReference type="ARBA" id="ARBA00022741"/>
    </source>
</evidence>
<comment type="domain">
    <text evidence="14">Consists of three domains; the N-terminal catalytic domain, the editing domain and the C-terminal C-Ala domain. The editing domain removes incorrectly charged amino acids, while the C-Ala domain, along with tRNA(Ala), serves as a bridge to cooperatively bring together the editing and aminoacylation centers thus stimulating deacylation of misacylated tRNAs.</text>
</comment>
<dbReference type="Pfam" id="PF02272">
    <property type="entry name" value="DHHA1"/>
    <property type="match status" value="1"/>
</dbReference>
<dbReference type="Pfam" id="PF07973">
    <property type="entry name" value="tRNA_SAD"/>
    <property type="match status" value="1"/>
</dbReference>
<dbReference type="GO" id="GO:0000049">
    <property type="term" value="F:tRNA binding"/>
    <property type="evidence" value="ECO:0007669"/>
    <property type="project" value="UniProtKB-KW"/>
</dbReference>
<evidence type="ECO:0000256" key="11">
    <source>
        <dbReference type="ARBA" id="ARBA00023146"/>
    </source>
</evidence>
<evidence type="ECO:0000256" key="12">
    <source>
        <dbReference type="ARBA" id="ARBA00024779"/>
    </source>
</evidence>
<comment type="cofactor">
    <cofactor evidence="14">
        <name>Zn(2+)</name>
        <dbReference type="ChEBI" id="CHEBI:29105"/>
    </cofactor>
    <text evidence="14">Binds 1 zinc ion per subunit.</text>
</comment>
<dbReference type="Proteomes" id="UP000199208">
    <property type="component" value="Unassembled WGS sequence"/>
</dbReference>
<dbReference type="Gene3D" id="6.10.250.550">
    <property type="match status" value="1"/>
</dbReference>
<keyword evidence="8 14" id="KW-0067">ATP-binding</keyword>
<evidence type="ECO:0000256" key="15">
    <source>
        <dbReference type="SAM" id="Coils"/>
    </source>
</evidence>
<dbReference type="InterPro" id="IPR002318">
    <property type="entry name" value="Ala-tRNA-lgiase_IIc"/>
</dbReference>
<evidence type="ECO:0000256" key="2">
    <source>
        <dbReference type="ARBA" id="ARBA00008226"/>
    </source>
</evidence>
<dbReference type="SMART" id="SM00863">
    <property type="entry name" value="tRNA_SAD"/>
    <property type="match status" value="1"/>
</dbReference>
<evidence type="ECO:0000256" key="13">
    <source>
        <dbReference type="ARBA" id="ARBA00048300"/>
    </source>
</evidence>
<dbReference type="EC" id="6.1.1.7" evidence="14"/>
<feature type="binding site" evidence="14">
    <location>
        <position position="567"/>
    </location>
    <ligand>
        <name>Zn(2+)</name>
        <dbReference type="ChEBI" id="CHEBI:29105"/>
    </ligand>
</feature>
<dbReference type="FunFam" id="3.30.980.10:FF:000004">
    <property type="entry name" value="Alanine--tRNA ligase, cytoplasmic"/>
    <property type="match status" value="1"/>
</dbReference>
<dbReference type="InterPro" id="IPR012947">
    <property type="entry name" value="tRNA_SAD"/>
</dbReference>
<dbReference type="GO" id="GO:0002161">
    <property type="term" value="F:aminoacyl-tRNA deacylase activity"/>
    <property type="evidence" value="ECO:0007669"/>
    <property type="project" value="TreeGrafter"/>
</dbReference>
<dbReference type="PROSITE" id="PS50860">
    <property type="entry name" value="AA_TRNA_LIGASE_II_ALA"/>
    <property type="match status" value="1"/>
</dbReference>
<feature type="binding site" evidence="14">
    <location>
        <position position="669"/>
    </location>
    <ligand>
        <name>Zn(2+)</name>
        <dbReference type="ChEBI" id="CHEBI:29105"/>
    </ligand>
</feature>
<dbReference type="InterPro" id="IPR009000">
    <property type="entry name" value="Transl_B-barrel_sf"/>
</dbReference>
<dbReference type="InterPro" id="IPR045864">
    <property type="entry name" value="aa-tRNA-synth_II/BPL/LPL"/>
</dbReference>
<evidence type="ECO:0000313" key="17">
    <source>
        <dbReference type="EMBL" id="SCZ81753.1"/>
    </source>
</evidence>
<feature type="binding site" evidence="14">
    <location>
        <position position="571"/>
    </location>
    <ligand>
        <name>Zn(2+)</name>
        <dbReference type="ChEBI" id="CHEBI:29105"/>
    </ligand>
</feature>
<evidence type="ECO:0000256" key="10">
    <source>
        <dbReference type="ARBA" id="ARBA00022917"/>
    </source>
</evidence>
<keyword evidence="14" id="KW-0963">Cytoplasm</keyword>
<dbReference type="SUPFAM" id="SSF55681">
    <property type="entry name" value="Class II aaRS and biotin synthetases"/>
    <property type="match status" value="1"/>
</dbReference>
<comment type="function">
    <text evidence="12 14">Catalyzes the attachment of alanine to tRNA(Ala) in a two-step reaction: alanine is first activated by ATP to form Ala-AMP and then transferred to the acceptor end of tRNA(Ala). Also edits incorrectly charged Ser-tRNA(Ala) and Gly-tRNA(Ala) via its editing domain.</text>
</comment>
<evidence type="ECO:0000313" key="18">
    <source>
        <dbReference type="Proteomes" id="UP000199208"/>
    </source>
</evidence>
<keyword evidence="6 14" id="KW-0547">Nucleotide-binding</keyword>
<evidence type="ECO:0000256" key="9">
    <source>
        <dbReference type="ARBA" id="ARBA00022884"/>
    </source>
</evidence>
<dbReference type="AlphaFoldDB" id="A0A1G5S5Z8"/>
<dbReference type="Pfam" id="PF01411">
    <property type="entry name" value="tRNA-synt_2c"/>
    <property type="match status" value="1"/>
</dbReference>
<keyword evidence="10 14" id="KW-0648">Protein biosynthesis</keyword>
<keyword evidence="7 14" id="KW-0862">Zinc</keyword>
<dbReference type="PRINTS" id="PR00980">
    <property type="entry name" value="TRNASYNTHALA"/>
</dbReference>
<dbReference type="Gene3D" id="2.40.30.130">
    <property type="match status" value="1"/>
</dbReference>
<dbReference type="InterPro" id="IPR018164">
    <property type="entry name" value="Ala-tRNA-synth_IIc_N"/>
</dbReference>
<dbReference type="GO" id="GO:0140096">
    <property type="term" value="F:catalytic activity, acting on a protein"/>
    <property type="evidence" value="ECO:0007669"/>
    <property type="project" value="UniProtKB-ARBA"/>
</dbReference>
<name>A0A1G5S5Z8_9FIRM</name>
<dbReference type="STRING" id="1120920.SAMN03080599_02993"/>
<feature type="domain" description="Alanyl-transfer RNA synthetases family profile" evidence="16">
    <location>
        <begin position="4"/>
        <end position="712"/>
    </location>
</feature>
<keyword evidence="3 14" id="KW-0820">tRNA-binding</keyword>
<organism evidence="17 18">
    <name type="scientific">Acidaminobacter hydrogenoformans DSM 2784</name>
    <dbReference type="NCBI Taxonomy" id="1120920"/>
    <lineage>
        <taxon>Bacteria</taxon>
        <taxon>Bacillati</taxon>
        <taxon>Bacillota</taxon>
        <taxon>Clostridia</taxon>
        <taxon>Peptostreptococcales</taxon>
        <taxon>Acidaminobacteraceae</taxon>
        <taxon>Acidaminobacter</taxon>
    </lineage>
</organism>
<dbReference type="SUPFAM" id="SSF50447">
    <property type="entry name" value="Translation proteins"/>
    <property type="match status" value="1"/>
</dbReference>
<dbReference type="SUPFAM" id="SSF101353">
    <property type="entry name" value="Putative anticodon-binding domain of alanyl-tRNA synthetase (AlaRS)"/>
    <property type="match status" value="1"/>
</dbReference>
<evidence type="ECO:0000259" key="16">
    <source>
        <dbReference type="PROSITE" id="PS50860"/>
    </source>
</evidence>
<dbReference type="InterPro" id="IPR023033">
    <property type="entry name" value="Ala_tRNA_ligase_euk/bac"/>
</dbReference>
<dbReference type="InterPro" id="IPR018165">
    <property type="entry name" value="Ala-tRNA-synth_IIc_core"/>
</dbReference>
<dbReference type="InterPro" id="IPR003156">
    <property type="entry name" value="DHHA1_dom"/>
</dbReference>
<evidence type="ECO:0000256" key="8">
    <source>
        <dbReference type="ARBA" id="ARBA00022840"/>
    </source>
</evidence>
<dbReference type="FunFam" id="3.30.54.20:FF:000001">
    <property type="entry name" value="Alanine--tRNA ligase"/>
    <property type="match status" value="1"/>
</dbReference>
<evidence type="ECO:0000256" key="4">
    <source>
        <dbReference type="ARBA" id="ARBA00022598"/>
    </source>
</evidence>
<dbReference type="GO" id="GO:0006419">
    <property type="term" value="P:alanyl-tRNA aminoacylation"/>
    <property type="evidence" value="ECO:0007669"/>
    <property type="project" value="UniProtKB-UniRule"/>
</dbReference>
<accession>A0A1G5S5Z8</accession>
<keyword evidence="5 14" id="KW-0479">Metal-binding</keyword>
<sequence length="877" mass="96997">MKNLGLNEIRQLFLDFFESKGHTVESSYSLVPQQDKSLLLINAGMAPLKNYFTGAETPPNVRMATCQKCIRTGDIENIGHTARHATFFEMLGNFSFGEYFKEESLKWGWEFVTEWLEMDPNLLWGTVYEEDDEAYDIWKDVIKLPEERLVRLGKKDNFWEIGTGPCGPCSEIYFDRGPAYGCGAPDCKPGCDCDRYLEFWNHVFTQFNRDENGEYHLLDKKNIDTGMGLERIACILQGVDSIFDVDTIRAILERVEEISGKKFGVLKANDVSIRIITDHVRSVTFMVSDGILPNNEGRGYVLRRLLRRAARHGKLLGIKGSFLAELSGTVIDLSREGYPEMEQRRDYIRKIIEIEEDRFQQTLDQGLSILQSDIAAMTEANETILTGDKAFRLYDTYGFPLDLTKEILEEKGLTVDEVGFLNEMELQRERARSARGEGDELGWEGDPLSALPAEITSTFKGYDTLEMNAELLAISTEQSLNEELTAPAKARLVLRETPFYPEGGGQVGDKGIITSEDGAVFTVHDTKKGTGGMIVHVGELEKGILKRGQALTAKVDQDLRLDTARNHTATHLLHKALRSVLGAHVDQAGSLVDPHKLRFDFTHFQHMTPEEIKAVEDQVNAQIFAPHQVETFYSSVKEAKEMGATALFGEKYGEVVRVVKAGDYSIELCGGTHLDNTSKVSALKITSEGGVAAGVRRIEAVTGRNFYALYKKLENQVEKTSEVLKTPQHDLIKKAENLMEEHKNLQKELQELKNKLAAGSIDELMAKAKNIKGMNVVTAKIDGADSDMLKDIGDRLKDKLENAVVVLGTPSGDKALFVVMAAPGAIALGAHAGNIIKAVAKVAGGGGGGTPHMAQAGGKDPSKVEEAVNKAIEVLEA</sequence>
<dbReference type="GO" id="GO:0016740">
    <property type="term" value="F:transferase activity"/>
    <property type="evidence" value="ECO:0007669"/>
    <property type="project" value="UniProtKB-ARBA"/>
</dbReference>
<evidence type="ECO:0000256" key="3">
    <source>
        <dbReference type="ARBA" id="ARBA00022555"/>
    </source>
</evidence>
<dbReference type="InterPro" id="IPR018162">
    <property type="entry name" value="Ala-tRNA-ligase_IIc_anticod-bd"/>
</dbReference>
<evidence type="ECO:0000256" key="5">
    <source>
        <dbReference type="ARBA" id="ARBA00022723"/>
    </source>
</evidence>
<keyword evidence="15" id="KW-0175">Coiled coil</keyword>
<evidence type="ECO:0000256" key="1">
    <source>
        <dbReference type="ARBA" id="ARBA00004496"/>
    </source>
</evidence>
<dbReference type="GO" id="GO:0004813">
    <property type="term" value="F:alanine-tRNA ligase activity"/>
    <property type="evidence" value="ECO:0007669"/>
    <property type="project" value="UniProtKB-UniRule"/>
</dbReference>
<dbReference type="Gene3D" id="3.30.980.10">
    <property type="entry name" value="Threonyl-trna Synthetase, Chain A, domain 2"/>
    <property type="match status" value="1"/>
</dbReference>
<evidence type="ECO:0000256" key="14">
    <source>
        <dbReference type="HAMAP-Rule" id="MF_00036"/>
    </source>
</evidence>
<feature type="coiled-coil region" evidence="15">
    <location>
        <begin position="728"/>
        <end position="762"/>
    </location>
</feature>
<evidence type="ECO:0000256" key="7">
    <source>
        <dbReference type="ARBA" id="ARBA00022833"/>
    </source>
</evidence>
<dbReference type="PANTHER" id="PTHR11777">
    <property type="entry name" value="ALANYL-TRNA SYNTHETASE"/>
    <property type="match status" value="1"/>
</dbReference>
<dbReference type="InterPro" id="IPR018163">
    <property type="entry name" value="Thr/Ala-tRNA-synth_IIc_edit"/>
</dbReference>
<dbReference type="RefSeq" id="WP_092592883.1">
    <property type="nucleotide sequence ID" value="NZ_FMWL01000022.1"/>
</dbReference>
<keyword evidence="18" id="KW-1185">Reference proteome</keyword>
<gene>
    <name evidence="14" type="primary">alaS</name>
    <name evidence="17" type="ORF">SAMN03080599_02993</name>
</gene>
<dbReference type="GO" id="GO:0005829">
    <property type="term" value="C:cytosol"/>
    <property type="evidence" value="ECO:0007669"/>
    <property type="project" value="TreeGrafter"/>
</dbReference>
<keyword evidence="11 14" id="KW-0030">Aminoacyl-tRNA synthetase</keyword>
<comment type="catalytic activity">
    <reaction evidence="13 14">
        <text>tRNA(Ala) + L-alanine + ATP = L-alanyl-tRNA(Ala) + AMP + diphosphate</text>
        <dbReference type="Rhea" id="RHEA:12540"/>
        <dbReference type="Rhea" id="RHEA-COMP:9657"/>
        <dbReference type="Rhea" id="RHEA-COMP:9923"/>
        <dbReference type="ChEBI" id="CHEBI:30616"/>
        <dbReference type="ChEBI" id="CHEBI:33019"/>
        <dbReference type="ChEBI" id="CHEBI:57972"/>
        <dbReference type="ChEBI" id="CHEBI:78442"/>
        <dbReference type="ChEBI" id="CHEBI:78497"/>
        <dbReference type="ChEBI" id="CHEBI:456215"/>
        <dbReference type="EC" id="6.1.1.7"/>
    </reaction>
</comment>
<comment type="subcellular location">
    <subcellularLocation>
        <location evidence="1 14">Cytoplasm</location>
    </subcellularLocation>
</comment>
<proteinExistence type="inferred from homology"/>
<dbReference type="NCBIfam" id="TIGR00344">
    <property type="entry name" value="alaS"/>
    <property type="match status" value="1"/>
</dbReference>
<dbReference type="Gene3D" id="3.30.54.20">
    <property type="match status" value="1"/>
</dbReference>
<dbReference type="HAMAP" id="MF_00036_B">
    <property type="entry name" value="Ala_tRNA_synth_B"/>
    <property type="match status" value="1"/>
</dbReference>
<reference evidence="17 18" key="1">
    <citation type="submission" date="2016-10" db="EMBL/GenBank/DDBJ databases">
        <authorList>
            <person name="de Groot N.N."/>
        </authorList>
    </citation>
    <scope>NUCLEOTIDE SEQUENCE [LARGE SCALE GENOMIC DNA]</scope>
    <source>
        <strain evidence="17 18">DSM 2784</strain>
    </source>
</reference>
<dbReference type="Gene3D" id="3.10.310.40">
    <property type="match status" value="1"/>
</dbReference>
<keyword evidence="9 14" id="KW-0694">RNA-binding</keyword>
<dbReference type="FunFam" id="2.40.30.130:FF:000001">
    <property type="entry name" value="Alanine--tRNA ligase"/>
    <property type="match status" value="1"/>
</dbReference>
<dbReference type="FunFam" id="3.10.310.40:FF:000001">
    <property type="entry name" value="Alanine--tRNA ligase"/>
    <property type="match status" value="1"/>
</dbReference>
<dbReference type="SUPFAM" id="SSF55186">
    <property type="entry name" value="ThrRS/AlaRS common domain"/>
    <property type="match status" value="1"/>
</dbReference>
<dbReference type="GO" id="GO:0008270">
    <property type="term" value="F:zinc ion binding"/>
    <property type="evidence" value="ECO:0007669"/>
    <property type="project" value="UniProtKB-UniRule"/>
</dbReference>
<dbReference type="OrthoDB" id="9803884at2"/>
<dbReference type="CDD" id="cd00673">
    <property type="entry name" value="AlaRS_core"/>
    <property type="match status" value="1"/>
</dbReference>
<dbReference type="Gene3D" id="3.30.930.10">
    <property type="entry name" value="Bira Bifunctional Protein, Domain 2"/>
    <property type="match status" value="1"/>
</dbReference>